<keyword evidence="2" id="KW-1185">Reference proteome</keyword>
<protein>
    <submittedName>
        <fullName evidence="1">Uncharacterized protein</fullName>
    </submittedName>
</protein>
<proteinExistence type="predicted"/>
<comment type="caution">
    <text evidence="1">The sequence shown here is derived from an EMBL/GenBank/DDBJ whole genome shotgun (WGS) entry which is preliminary data.</text>
</comment>
<dbReference type="Proteomes" id="UP000828390">
    <property type="component" value="Unassembled WGS sequence"/>
</dbReference>
<sequence>MDNTISIIEGTSAYSRPPTTFFHPTTAAYSDSIVTAEDSTFILSKDSTNPQSAPSTTSSLHNALTGTSVLPTTLSKIFSSQFPSMVPTSFTILPSFNVPTGIDTFTSLIPSDVSTPNVTSLKSSLSELSSSFTTPPSYFATIYIETSSSIFTSTSILTPTPTQVLPTTANASTASEETWVKTGMLFIKVPRFCFNHLDLIIILPGNSVSSNLEYF</sequence>
<name>A0A9D4N1C1_DREPO</name>
<reference evidence="1" key="2">
    <citation type="submission" date="2020-11" db="EMBL/GenBank/DDBJ databases">
        <authorList>
            <person name="McCartney M.A."/>
            <person name="Auch B."/>
            <person name="Kono T."/>
            <person name="Mallez S."/>
            <person name="Becker A."/>
            <person name="Gohl D.M."/>
            <person name="Silverstein K.A.T."/>
            <person name="Koren S."/>
            <person name="Bechman K.B."/>
            <person name="Herman A."/>
            <person name="Abrahante J.E."/>
            <person name="Garbe J."/>
        </authorList>
    </citation>
    <scope>NUCLEOTIDE SEQUENCE</scope>
    <source>
        <strain evidence="1">Duluth1</strain>
        <tissue evidence="1">Whole animal</tissue>
    </source>
</reference>
<gene>
    <name evidence="1" type="ORF">DPMN_010044</name>
</gene>
<accession>A0A9D4N1C1</accession>
<dbReference type="AlphaFoldDB" id="A0A9D4N1C1"/>
<organism evidence="1 2">
    <name type="scientific">Dreissena polymorpha</name>
    <name type="common">Zebra mussel</name>
    <name type="synonym">Mytilus polymorpha</name>
    <dbReference type="NCBI Taxonomy" id="45954"/>
    <lineage>
        <taxon>Eukaryota</taxon>
        <taxon>Metazoa</taxon>
        <taxon>Spiralia</taxon>
        <taxon>Lophotrochozoa</taxon>
        <taxon>Mollusca</taxon>
        <taxon>Bivalvia</taxon>
        <taxon>Autobranchia</taxon>
        <taxon>Heteroconchia</taxon>
        <taxon>Euheterodonta</taxon>
        <taxon>Imparidentia</taxon>
        <taxon>Neoheterodontei</taxon>
        <taxon>Myida</taxon>
        <taxon>Dreissenoidea</taxon>
        <taxon>Dreissenidae</taxon>
        <taxon>Dreissena</taxon>
    </lineage>
</organism>
<dbReference type="EMBL" id="JAIWYP010000001">
    <property type="protein sequence ID" value="KAH3886043.1"/>
    <property type="molecule type" value="Genomic_DNA"/>
</dbReference>
<evidence type="ECO:0000313" key="2">
    <source>
        <dbReference type="Proteomes" id="UP000828390"/>
    </source>
</evidence>
<reference evidence="1" key="1">
    <citation type="journal article" date="2019" name="bioRxiv">
        <title>The Genome of the Zebra Mussel, Dreissena polymorpha: A Resource for Invasive Species Research.</title>
        <authorList>
            <person name="McCartney M.A."/>
            <person name="Auch B."/>
            <person name="Kono T."/>
            <person name="Mallez S."/>
            <person name="Zhang Y."/>
            <person name="Obille A."/>
            <person name="Becker A."/>
            <person name="Abrahante J.E."/>
            <person name="Garbe J."/>
            <person name="Badalamenti J.P."/>
            <person name="Herman A."/>
            <person name="Mangelson H."/>
            <person name="Liachko I."/>
            <person name="Sullivan S."/>
            <person name="Sone E.D."/>
            <person name="Koren S."/>
            <person name="Silverstein K.A.T."/>
            <person name="Beckman K.B."/>
            <person name="Gohl D.M."/>
        </authorList>
    </citation>
    <scope>NUCLEOTIDE SEQUENCE</scope>
    <source>
        <strain evidence="1">Duluth1</strain>
        <tissue evidence="1">Whole animal</tissue>
    </source>
</reference>
<evidence type="ECO:0000313" key="1">
    <source>
        <dbReference type="EMBL" id="KAH3886043.1"/>
    </source>
</evidence>